<dbReference type="RefSeq" id="WP_211532174.1">
    <property type="nucleotide sequence ID" value="NZ_CP058560.1"/>
</dbReference>
<dbReference type="Pfam" id="PF00571">
    <property type="entry name" value="CBS"/>
    <property type="match status" value="4"/>
</dbReference>
<gene>
    <name evidence="4" type="ORF">HYG87_05260</name>
</gene>
<evidence type="ECO:0000313" key="5">
    <source>
        <dbReference type="Proteomes" id="UP000681041"/>
    </source>
</evidence>
<dbReference type="PROSITE" id="PS51371">
    <property type="entry name" value="CBS"/>
    <property type="match status" value="4"/>
</dbReference>
<keyword evidence="5" id="KW-1185">Reference proteome</keyword>
<evidence type="ECO:0000313" key="4">
    <source>
        <dbReference type="EMBL" id="QUH23218.1"/>
    </source>
</evidence>
<dbReference type="AlphaFoldDB" id="A0A8T8K3X4"/>
<dbReference type="SMART" id="SM00116">
    <property type="entry name" value="CBS"/>
    <property type="match status" value="4"/>
</dbReference>
<reference evidence="4" key="1">
    <citation type="submission" date="2020-07" db="EMBL/GenBank/DDBJ databases">
        <title>Methanobacterium. sp. MethCan genome.</title>
        <authorList>
            <person name="Postec A."/>
            <person name="Quemeneur M."/>
        </authorList>
    </citation>
    <scope>NUCLEOTIDE SEQUENCE</scope>
    <source>
        <strain evidence="4">MethCAN</strain>
    </source>
</reference>
<feature type="domain" description="CBS" evidence="3">
    <location>
        <begin position="80"/>
        <end position="138"/>
    </location>
</feature>
<evidence type="ECO:0000259" key="3">
    <source>
        <dbReference type="PROSITE" id="PS51371"/>
    </source>
</evidence>
<sequence length="274" mass="30476">MQIKNIMSSDIVVVDKDQNLHDALKIMKKNKVSRLPVVNTNNDKVKELVGMVTEKDIAQKLGSSKYGNLPPSHFHLSTVMTTELITTHPEMDLGTAANKMLENYLGGLPVLEDGEMVGIITKSDFIDNCRGKAYENKLVEDFMSTEILSLDPQERIVHARRLMIDSKVSRLLVMEGEDLAGIITAKDIAESLISFRKIVPDKHKAARIRNLLVQDVMTQNVHTISPQSTIAEAAQLMLDKGFSGFPVIDENNHLLGIITKTDLMDLIVEMEGVN</sequence>
<dbReference type="OrthoDB" id="8919at2157"/>
<dbReference type="InterPro" id="IPR051257">
    <property type="entry name" value="Diverse_CBS-Domain"/>
</dbReference>
<evidence type="ECO:0000256" key="2">
    <source>
        <dbReference type="PROSITE-ProRule" id="PRU00703"/>
    </source>
</evidence>
<feature type="domain" description="CBS" evidence="3">
    <location>
        <begin position="143"/>
        <end position="198"/>
    </location>
</feature>
<proteinExistence type="predicted"/>
<dbReference type="PANTHER" id="PTHR43080:SF2">
    <property type="entry name" value="CBS DOMAIN-CONTAINING PROTEIN"/>
    <property type="match status" value="1"/>
</dbReference>
<accession>A0A8T8K3X4</accession>
<dbReference type="CDD" id="cd04584">
    <property type="entry name" value="CBS_pair_AcuB_like"/>
    <property type="match status" value="1"/>
</dbReference>
<feature type="domain" description="CBS" evidence="3">
    <location>
        <begin position="7"/>
        <end position="72"/>
    </location>
</feature>
<dbReference type="InterPro" id="IPR046342">
    <property type="entry name" value="CBS_dom_sf"/>
</dbReference>
<dbReference type="GeneID" id="64820151"/>
<dbReference type="KEGG" id="meme:HYG87_05260"/>
<dbReference type="EMBL" id="CP058560">
    <property type="protein sequence ID" value="QUH23218.1"/>
    <property type="molecule type" value="Genomic_DNA"/>
</dbReference>
<dbReference type="PANTHER" id="PTHR43080">
    <property type="entry name" value="CBS DOMAIN-CONTAINING PROTEIN CBSX3, MITOCHONDRIAL"/>
    <property type="match status" value="1"/>
</dbReference>
<name>A0A8T8K3X4_9EURY</name>
<evidence type="ECO:0000256" key="1">
    <source>
        <dbReference type="ARBA" id="ARBA00023122"/>
    </source>
</evidence>
<dbReference type="Gene3D" id="3.10.580.10">
    <property type="entry name" value="CBS-domain"/>
    <property type="match status" value="2"/>
</dbReference>
<protein>
    <submittedName>
        <fullName evidence="4">CBS domain-containing protein</fullName>
    </submittedName>
</protein>
<dbReference type="Proteomes" id="UP000681041">
    <property type="component" value="Chromosome"/>
</dbReference>
<dbReference type="SUPFAM" id="SSF54631">
    <property type="entry name" value="CBS-domain pair"/>
    <property type="match status" value="2"/>
</dbReference>
<feature type="domain" description="CBS" evidence="3">
    <location>
        <begin position="217"/>
        <end position="274"/>
    </location>
</feature>
<dbReference type="InterPro" id="IPR000644">
    <property type="entry name" value="CBS_dom"/>
</dbReference>
<organism evidence="4 5">
    <name type="scientific">Methanobacterium alkalithermotolerans</name>
    <dbReference type="NCBI Taxonomy" id="2731220"/>
    <lineage>
        <taxon>Archaea</taxon>
        <taxon>Methanobacteriati</taxon>
        <taxon>Methanobacteriota</taxon>
        <taxon>Methanomada group</taxon>
        <taxon>Methanobacteria</taxon>
        <taxon>Methanobacteriales</taxon>
        <taxon>Methanobacteriaceae</taxon>
        <taxon>Methanobacterium</taxon>
    </lineage>
</organism>
<keyword evidence="1 2" id="KW-0129">CBS domain</keyword>